<evidence type="ECO:0000256" key="1">
    <source>
        <dbReference type="ARBA" id="ARBA00004496"/>
    </source>
</evidence>
<dbReference type="RefSeq" id="WP_010309973.1">
    <property type="nucleotide sequence ID" value="NZ_CP061007.1"/>
</dbReference>
<keyword evidence="7 9" id="KW-0408">Iron</keyword>
<feature type="region of interest" description="Disordered" evidence="10">
    <location>
        <begin position="73"/>
        <end position="103"/>
    </location>
</feature>
<evidence type="ECO:0000256" key="7">
    <source>
        <dbReference type="ARBA" id="ARBA00023004"/>
    </source>
</evidence>
<dbReference type="GO" id="GO:0016705">
    <property type="term" value="F:oxidoreductase activity, acting on paired donors, with incorporation or reduction of molecular oxygen"/>
    <property type="evidence" value="ECO:0007669"/>
    <property type="project" value="InterPro"/>
</dbReference>
<dbReference type="PANTHER" id="PTHR46696:SF1">
    <property type="entry name" value="CYTOCHROME P450 YJIB-RELATED"/>
    <property type="match status" value="1"/>
</dbReference>
<dbReference type="AlphaFoldDB" id="A0A2N3Y6L1"/>
<dbReference type="FunFam" id="1.10.630.10:FF:000018">
    <property type="entry name" value="Cytochrome P450 monooxygenase"/>
    <property type="match status" value="1"/>
</dbReference>
<organism evidence="11 12">
    <name type="scientific">Saccharopolyspora spinosa</name>
    <dbReference type="NCBI Taxonomy" id="60894"/>
    <lineage>
        <taxon>Bacteria</taxon>
        <taxon>Bacillati</taxon>
        <taxon>Actinomycetota</taxon>
        <taxon>Actinomycetes</taxon>
        <taxon>Pseudonocardiales</taxon>
        <taxon>Pseudonocardiaceae</taxon>
        <taxon>Saccharopolyspora</taxon>
    </lineage>
</organism>
<evidence type="ECO:0000256" key="3">
    <source>
        <dbReference type="ARBA" id="ARBA00022490"/>
    </source>
</evidence>
<dbReference type="GO" id="GO:0005506">
    <property type="term" value="F:iron ion binding"/>
    <property type="evidence" value="ECO:0007669"/>
    <property type="project" value="InterPro"/>
</dbReference>
<evidence type="ECO:0000256" key="5">
    <source>
        <dbReference type="ARBA" id="ARBA00022723"/>
    </source>
</evidence>
<comment type="similarity">
    <text evidence="2 9">Belongs to the cytochrome P450 family.</text>
</comment>
<dbReference type="InterPro" id="IPR036396">
    <property type="entry name" value="Cyt_P450_sf"/>
</dbReference>
<evidence type="ECO:0000256" key="9">
    <source>
        <dbReference type="RuleBase" id="RU000461"/>
    </source>
</evidence>
<dbReference type="GO" id="GO:0004497">
    <property type="term" value="F:monooxygenase activity"/>
    <property type="evidence" value="ECO:0007669"/>
    <property type="project" value="UniProtKB-KW"/>
</dbReference>
<evidence type="ECO:0000256" key="10">
    <source>
        <dbReference type="SAM" id="MobiDB-lite"/>
    </source>
</evidence>
<gene>
    <name evidence="11" type="ORF">A8926_6668</name>
</gene>
<evidence type="ECO:0000256" key="6">
    <source>
        <dbReference type="ARBA" id="ARBA00023002"/>
    </source>
</evidence>
<dbReference type="PRINTS" id="PR00385">
    <property type="entry name" value="P450"/>
</dbReference>
<dbReference type="PROSITE" id="PS00086">
    <property type="entry name" value="CYTOCHROME_P450"/>
    <property type="match status" value="1"/>
</dbReference>
<dbReference type="PRINTS" id="PR00359">
    <property type="entry name" value="BP450"/>
</dbReference>
<keyword evidence="6 9" id="KW-0560">Oxidoreductase</keyword>
<keyword evidence="5 9" id="KW-0479">Metal-binding</keyword>
<dbReference type="OrthoDB" id="3664945at2"/>
<keyword evidence="8 9" id="KW-0503">Monooxygenase</keyword>
<keyword evidence="3" id="KW-0963">Cytoplasm</keyword>
<name>A0A2N3Y6L1_SACSN</name>
<sequence length="409" mass="45826">MTVSEPQSATGVSKYHWPFERKRGCPLDPPPALAEIREAEPVTRVTLWNGEPAWLATRYHDVRALLGDAKRLSSDTSREGFPQSSETAVAQRGGQKNFVRMDPPKHDRHRLMLTADFAVKQVRALKPFMDSMLEQCFADMEASAKPVDLVKKLAQPVPANVIVKILDLPPELSDFFLDRVNRWMSLDSTPEESSAAGADALDYFDRLIEERRDGRGEDLVSRLVRNHLLTGEITRLELQHMLHLLLVGGFDTTANMIALGTLTLLEHPEQLTRIQEDPELVPGAVEELLRYLSVAHHVGFRLAVDEVEVGGRCIHAGDGVVAPIMAANRDPAVFVEPDRFDVRRDARGHLAFGYGVHQCLGQALARVELQAVFSRLFQRFPGLRLAVPVEELRFKNALIYGIEELPVTW</sequence>
<dbReference type="EMBL" id="PJNB01000001">
    <property type="protein sequence ID" value="PKW18569.1"/>
    <property type="molecule type" value="Genomic_DNA"/>
</dbReference>
<evidence type="ECO:0000256" key="4">
    <source>
        <dbReference type="ARBA" id="ARBA00022617"/>
    </source>
</evidence>
<proteinExistence type="inferred from homology"/>
<dbReference type="Proteomes" id="UP000233786">
    <property type="component" value="Unassembled WGS sequence"/>
</dbReference>
<evidence type="ECO:0000313" key="12">
    <source>
        <dbReference type="Proteomes" id="UP000233786"/>
    </source>
</evidence>
<dbReference type="InterPro" id="IPR017972">
    <property type="entry name" value="Cyt_P450_CS"/>
</dbReference>
<protein>
    <submittedName>
        <fullName evidence="11">Cytochrome P450</fullName>
    </submittedName>
</protein>
<dbReference type="PANTHER" id="PTHR46696">
    <property type="entry name" value="P450, PUTATIVE (EUROFUNG)-RELATED"/>
    <property type="match status" value="1"/>
</dbReference>
<evidence type="ECO:0000256" key="2">
    <source>
        <dbReference type="ARBA" id="ARBA00010617"/>
    </source>
</evidence>
<accession>A0A2N3Y6L1</accession>
<keyword evidence="12" id="KW-1185">Reference proteome</keyword>
<dbReference type="STRING" id="994479.GCA_000194155_04779"/>
<dbReference type="InterPro" id="IPR001128">
    <property type="entry name" value="Cyt_P450"/>
</dbReference>
<comment type="subcellular location">
    <subcellularLocation>
        <location evidence="1">Cytoplasm</location>
    </subcellularLocation>
</comment>
<evidence type="ECO:0000313" key="11">
    <source>
        <dbReference type="EMBL" id="PKW18569.1"/>
    </source>
</evidence>
<reference evidence="11" key="1">
    <citation type="submission" date="2017-12" db="EMBL/GenBank/DDBJ databases">
        <title>Sequencing the genomes of 1000 Actinobacteria strains.</title>
        <authorList>
            <person name="Klenk H.-P."/>
        </authorList>
    </citation>
    <scope>NUCLEOTIDE SEQUENCE [LARGE SCALE GENOMIC DNA]</scope>
    <source>
        <strain evidence="11">DSM 44228</strain>
    </source>
</reference>
<dbReference type="InterPro" id="IPR002397">
    <property type="entry name" value="Cyt_P450_B"/>
</dbReference>
<dbReference type="GO" id="GO:0005737">
    <property type="term" value="C:cytoplasm"/>
    <property type="evidence" value="ECO:0007669"/>
    <property type="project" value="UniProtKB-SubCell"/>
</dbReference>
<keyword evidence="4 9" id="KW-0349">Heme</keyword>
<dbReference type="GO" id="GO:0020037">
    <property type="term" value="F:heme binding"/>
    <property type="evidence" value="ECO:0007669"/>
    <property type="project" value="InterPro"/>
</dbReference>
<evidence type="ECO:0000256" key="8">
    <source>
        <dbReference type="ARBA" id="ARBA00023033"/>
    </source>
</evidence>
<comment type="caution">
    <text evidence="11">The sequence shown here is derived from an EMBL/GenBank/DDBJ whole genome shotgun (WGS) entry which is preliminary data.</text>
</comment>
<dbReference type="Gene3D" id="1.10.630.10">
    <property type="entry name" value="Cytochrome P450"/>
    <property type="match status" value="1"/>
</dbReference>
<dbReference type="SUPFAM" id="SSF48264">
    <property type="entry name" value="Cytochrome P450"/>
    <property type="match status" value="1"/>
</dbReference>
<dbReference type="CDD" id="cd11030">
    <property type="entry name" value="CYP105-like"/>
    <property type="match status" value="1"/>
</dbReference>
<dbReference type="Pfam" id="PF00067">
    <property type="entry name" value="p450"/>
    <property type="match status" value="1"/>
</dbReference>